<keyword evidence="2" id="KW-0812">Transmembrane</keyword>
<proteinExistence type="predicted"/>
<dbReference type="KEGG" id="gtt:GUITHDRAFT_109197"/>
<reference evidence="4" key="3">
    <citation type="submission" date="2016-03" db="UniProtKB">
        <authorList>
            <consortium name="EnsemblProtists"/>
        </authorList>
    </citation>
    <scope>IDENTIFICATION</scope>
</reference>
<dbReference type="InterPro" id="IPR011990">
    <property type="entry name" value="TPR-like_helical_dom_sf"/>
</dbReference>
<name>L1J904_GUITC</name>
<keyword evidence="2" id="KW-1133">Transmembrane helix</keyword>
<sequence length="303" mass="33899">MMTIAWPYLVWSQASPLVLLAFILFTSCVAYFVLRIWSSETTRLIDKDNKDKAADHRRAPVVETRVKSSEGGSRRTSTDGRRGSSFGPNVDPVMALEIKSLRESMLHAQATGDKELECMSSIILAEKCLSVSELERAIRSGMQALEVARSAQDRSMEGRANEILARIHLQLHQIDHASKYANQALNISKAIQNKKLEGEACAILVHCLLHCSESNKNQHGERRVVRPPSFNQLAAPPARQRHSLTSNSDRFQKSSTNARILRQAKIEENISRALSHSNEIDAFNSEMSNNGPNCNLFVRRSSF</sequence>
<dbReference type="EMBL" id="JH993002">
    <property type="protein sequence ID" value="EKX44772.1"/>
    <property type="molecule type" value="Genomic_DNA"/>
</dbReference>
<reference evidence="5" key="2">
    <citation type="submission" date="2012-11" db="EMBL/GenBank/DDBJ databases">
        <authorList>
            <person name="Kuo A."/>
            <person name="Curtis B.A."/>
            <person name="Tanifuji G."/>
            <person name="Burki F."/>
            <person name="Gruber A."/>
            <person name="Irimia M."/>
            <person name="Maruyama S."/>
            <person name="Arias M.C."/>
            <person name="Ball S.G."/>
            <person name="Gile G.H."/>
            <person name="Hirakawa Y."/>
            <person name="Hopkins J.F."/>
            <person name="Rensing S.A."/>
            <person name="Schmutz J."/>
            <person name="Symeonidi A."/>
            <person name="Elias M."/>
            <person name="Eveleigh R.J."/>
            <person name="Herman E.K."/>
            <person name="Klute M.J."/>
            <person name="Nakayama T."/>
            <person name="Obornik M."/>
            <person name="Reyes-Prieto A."/>
            <person name="Armbrust E.V."/>
            <person name="Aves S.J."/>
            <person name="Beiko R.G."/>
            <person name="Coutinho P."/>
            <person name="Dacks J.B."/>
            <person name="Durnford D.G."/>
            <person name="Fast N.M."/>
            <person name="Green B.R."/>
            <person name="Grisdale C."/>
            <person name="Hempe F."/>
            <person name="Henrissat B."/>
            <person name="Hoppner M.P."/>
            <person name="Ishida K.-I."/>
            <person name="Kim E."/>
            <person name="Koreny L."/>
            <person name="Kroth P.G."/>
            <person name="Liu Y."/>
            <person name="Malik S.-B."/>
            <person name="Maier U.G."/>
            <person name="McRose D."/>
            <person name="Mock T."/>
            <person name="Neilson J.A."/>
            <person name="Onodera N.T."/>
            <person name="Poole A.M."/>
            <person name="Pritham E.J."/>
            <person name="Richards T.A."/>
            <person name="Rocap G."/>
            <person name="Roy S.W."/>
            <person name="Sarai C."/>
            <person name="Schaack S."/>
            <person name="Shirato S."/>
            <person name="Slamovits C.H."/>
            <person name="Spencer D.F."/>
            <person name="Suzuki S."/>
            <person name="Worden A.Z."/>
            <person name="Zauner S."/>
            <person name="Barry K."/>
            <person name="Bell C."/>
            <person name="Bharti A.K."/>
            <person name="Crow J.A."/>
            <person name="Grimwood J."/>
            <person name="Kramer R."/>
            <person name="Lindquist E."/>
            <person name="Lucas S."/>
            <person name="Salamov A."/>
            <person name="McFadden G.I."/>
            <person name="Lane C.E."/>
            <person name="Keeling P.J."/>
            <person name="Gray M.W."/>
            <person name="Grigoriev I.V."/>
            <person name="Archibald J.M."/>
        </authorList>
    </citation>
    <scope>NUCLEOTIDE SEQUENCE</scope>
    <source>
        <strain evidence="5">CCMP2712</strain>
    </source>
</reference>
<dbReference type="EnsemblProtists" id="EKX44772">
    <property type="protein sequence ID" value="EKX44772"/>
    <property type="gene ID" value="GUITHDRAFT_109197"/>
</dbReference>
<feature type="region of interest" description="Disordered" evidence="1">
    <location>
        <begin position="234"/>
        <end position="258"/>
    </location>
</feature>
<evidence type="ECO:0000313" key="3">
    <source>
        <dbReference type="EMBL" id="EKX44772.1"/>
    </source>
</evidence>
<keyword evidence="5" id="KW-1185">Reference proteome</keyword>
<dbReference type="GeneID" id="17301547"/>
<dbReference type="PaxDb" id="55529-EKX44772"/>
<evidence type="ECO:0000313" key="4">
    <source>
        <dbReference type="EnsemblProtists" id="EKX44772"/>
    </source>
</evidence>
<protein>
    <submittedName>
        <fullName evidence="3 4">Uncharacterized protein</fullName>
    </submittedName>
</protein>
<evidence type="ECO:0000256" key="1">
    <source>
        <dbReference type="SAM" id="MobiDB-lite"/>
    </source>
</evidence>
<dbReference type="Gene3D" id="1.25.40.10">
    <property type="entry name" value="Tetratricopeptide repeat domain"/>
    <property type="match status" value="1"/>
</dbReference>
<dbReference type="Proteomes" id="UP000011087">
    <property type="component" value="Unassembled WGS sequence"/>
</dbReference>
<keyword evidence="2" id="KW-0472">Membrane</keyword>
<dbReference type="HOGENOM" id="CLU_919654_0_0_1"/>
<feature type="region of interest" description="Disordered" evidence="1">
    <location>
        <begin position="55"/>
        <end position="87"/>
    </location>
</feature>
<feature type="compositionally biased region" description="Polar residues" evidence="1">
    <location>
        <begin position="243"/>
        <end position="258"/>
    </location>
</feature>
<feature type="compositionally biased region" description="Basic and acidic residues" evidence="1">
    <location>
        <begin position="55"/>
        <end position="82"/>
    </location>
</feature>
<accession>L1J904</accession>
<evidence type="ECO:0000256" key="2">
    <source>
        <dbReference type="SAM" id="Phobius"/>
    </source>
</evidence>
<evidence type="ECO:0000313" key="5">
    <source>
        <dbReference type="Proteomes" id="UP000011087"/>
    </source>
</evidence>
<reference evidence="3 5" key="1">
    <citation type="journal article" date="2012" name="Nature">
        <title>Algal genomes reveal evolutionary mosaicism and the fate of nucleomorphs.</title>
        <authorList>
            <consortium name="DOE Joint Genome Institute"/>
            <person name="Curtis B.A."/>
            <person name="Tanifuji G."/>
            <person name="Burki F."/>
            <person name="Gruber A."/>
            <person name="Irimia M."/>
            <person name="Maruyama S."/>
            <person name="Arias M.C."/>
            <person name="Ball S.G."/>
            <person name="Gile G.H."/>
            <person name="Hirakawa Y."/>
            <person name="Hopkins J.F."/>
            <person name="Kuo A."/>
            <person name="Rensing S.A."/>
            <person name="Schmutz J."/>
            <person name="Symeonidi A."/>
            <person name="Elias M."/>
            <person name="Eveleigh R.J."/>
            <person name="Herman E.K."/>
            <person name="Klute M.J."/>
            <person name="Nakayama T."/>
            <person name="Obornik M."/>
            <person name="Reyes-Prieto A."/>
            <person name="Armbrust E.V."/>
            <person name="Aves S.J."/>
            <person name="Beiko R.G."/>
            <person name="Coutinho P."/>
            <person name="Dacks J.B."/>
            <person name="Durnford D.G."/>
            <person name="Fast N.M."/>
            <person name="Green B.R."/>
            <person name="Grisdale C.J."/>
            <person name="Hempel F."/>
            <person name="Henrissat B."/>
            <person name="Hoppner M.P."/>
            <person name="Ishida K."/>
            <person name="Kim E."/>
            <person name="Koreny L."/>
            <person name="Kroth P.G."/>
            <person name="Liu Y."/>
            <person name="Malik S.B."/>
            <person name="Maier U.G."/>
            <person name="McRose D."/>
            <person name="Mock T."/>
            <person name="Neilson J.A."/>
            <person name="Onodera N.T."/>
            <person name="Poole A.M."/>
            <person name="Pritham E.J."/>
            <person name="Richards T.A."/>
            <person name="Rocap G."/>
            <person name="Roy S.W."/>
            <person name="Sarai C."/>
            <person name="Schaack S."/>
            <person name="Shirato S."/>
            <person name="Slamovits C.H."/>
            <person name="Spencer D.F."/>
            <person name="Suzuki S."/>
            <person name="Worden A.Z."/>
            <person name="Zauner S."/>
            <person name="Barry K."/>
            <person name="Bell C."/>
            <person name="Bharti A.K."/>
            <person name="Crow J.A."/>
            <person name="Grimwood J."/>
            <person name="Kramer R."/>
            <person name="Lindquist E."/>
            <person name="Lucas S."/>
            <person name="Salamov A."/>
            <person name="McFadden G.I."/>
            <person name="Lane C.E."/>
            <person name="Keeling P.J."/>
            <person name="Gray M.W."/>
            <person name="Grigoriev I.V."/>
            <person name="Archibald J.M."/>
        </authorList>
    </citation>
    <scope>NUCLEOTIDE SEQUENCE</scope>
    <source>
        <strain evidence="3 5">CCMP2712</strain>
    </source>
</reference>
<dbReference type="RefSeq" id="XP_005831752.1">
    <property type="nucleotide sequence ID" value="XM_005831695.1"/>
</dbReference>
<organism evidence="3">
    <name type="scientific">Guillardia theta (strain CCMP2712)</name>
    <name type="common">Cryptophyte</name>
    <dbReference type="NCBI Taxonomy" id="905079"/>
    <lineage>
        <taxon>Eukaryota</taxon>
        <taxon>Cryptophyceae</taxon>
        <taxon>Pyrenomonadales</taxon>
        <taxon>Geminigeraceae</taxon>
        <taxon>Guillardia</taxon>
    </lineage>
</organism>
<gene>
    <name evidence="3" type="ORF">GUITHDRAFT_109197</name>
</gene>
<dbReference type="AlphaFoldDB" id="L1J904"/>
<feature type="transmembrane region" description="Helical" evidence="2">
    <location>
        <begin position="17"/>
        <end position="37"/>
    </location>
</feature>
<dbReference type="SUPFAM" id="SSF48452">
    <property type="entry name" value="TPR-like"/>
    <property type="match status" value="1"/>
</dbReference>